<feature type="compositionally biased region" description="Basic and acidic residues" evidence="13">
    <location>
        <begin position="470"/>
        <end position="483"/>
    </location>
</feature>
<feature type="compositionally biased region" description="Basic and acidic residues" evidence="13">
    <location>
        <begin position="1038"/>
        <end position="1059"/>
    </location>
</feature>
<evidence type="ECO:0000256" key="2">
    <source>
        <dbReference type="ARBA" id="ARBA00022491"/>
    </source>
</evidence>
<dbReference type="GO" id="GO:0010557">
    <property type="term" value="P:positive regulation of macromolecule biosynthetic process"/>
    <property type="evidence" value="ECO:0007669"/>
    <property type="project" value="UniProtKB-ARBA"/>
</dbReference>
<keyword evidence="18" id="KW-1185">Reference proteome</keyword>
<accession>A0A423WIU0</accession>
<feature type="compositionally biased region" description="Polar residues" evidence="13">
    <location>
        <begin position="315"/>
        <end position="326"/>
    </location>
</feature>
<dbReference type="OrthoDB" id="1923159at2759"/>
<feature type="compositionally biased region" description="Low complexity" evidence="13">
    <location>
        <begin position="252"/>
        <end position="272"/>
    </location>
</feature>
<dbReference type="Gene3D" id="3.30.70.330">
    <property type="match status" value="1"/>
</dbReference>
<comment type="caution">
    <text evidence="17">The sequence shown here is derived from an EMBL/GenBank/DDBJ whole genome shotgun (WGS) entry which is preliminary data.</text>
</comment>
<dbReference type="Gene3D" id="3.30.40.10">
    <property type="entry name" value="Zinc/RING finger domain, C3HC4 (zinc finger)"/>
    <property type="match status" value="1"/>
</dbReference>
<evidence type="ECO:0000313" key="18">
    <source>
        <dbReference type="Proteomes" id="UP000284375"/>
    </source>
</evidence>
<keyword evidence="5" id="KW-0862">Zinc</keyword>
<feature type="compositionally biased region" description="Polar residues" evidence="13">
    <location>
        <begin position="273"/>
        <end position="282"/>
    </location>
</feature>
<dbReference type="STRING" id="252740.A0A423WIU0"/>
<dbReference type="PANTHER" id="PTHR12603">
    <property type="entry name" value="CCR4-NOT TRANSCRIPTION COMPLEX RELATED"/>
    <property type="match status" value="1"/>
</dbReference>
<dbReference type="PANTHER" id="PTHR12603:SF0">
    <property type="entry name" value="CCR4-NOT TRANSCRIPTION COMPLEX SUBUNIT 4"/>
    <property type="match status" value="1"/>
</dbReference>
<keyword evidence="14" id="KW-1133">Transmembrane helix</keyword>
<sequence>MAPQDQYLDDEEDTCPLCIEEFDLSDKNFRPCPCGYQVCQFCYHNLKNNMNGLCPACRRPYDDKTIQYKAVTAEEEAEFKARQQTTKKKRAELQGQKEVQKRDSEKDARKNLVGIRVVQKNLVYVTGLTPTVREDELLKTLRQPQFFGQYGNIQKISISNRKNQDGQNQSLGIYVTFEKKEDAQRCIQAVNGSQNGDRTLKAQLGTTKYCSAWLRHEQCTNRQCMFLHELGEEEDSFTRQGLSSWASLQQQRPYAAGGSSRSASRQQTQPPSYSASQPMVRTSSKDGSEDGDAPALPATANWARNTQQRSRRGSHATSGAASSPAVSMSLPATTEATEEAVESTPQEDAPSPPETAADDSTPDDTVSAEPADAAETVESAEPKNPYDVALLEMLKSMGALELKLRPVTPDNTIPPLFDSRGGERRRAMREEEERHLNGEQDEQPEPLEPAEPEVEPEIGSLALGGEPEERDQASEGHVFEPRRSIAQPPIQRTGTDALYGAGMGSSFAPGAANLASVGSRTLTPQQEARQTSRYSFANDNPASANTLKLATNSRIMAQQASMMPSAFHSQPGGQYYSTTSMPGPPPGLKSTGTPPSMFGQGNAFGNSGFGGKDSNEVLHSLIRGRAGGVGQAHDASKQEDDPFLNDATSIVDALVSDDPVEETVSTPAGSFPSFGSIAPPVPPPGLGFAAHNYPPRTATPSHPPPGIATPRIPIGGTIPIATPTPIIPLKLAVQASPASAAESSKATKKSLESVTGAQAKKNIKALALDSGLSKEIASHAPTSAKGKKPVLQDEDFPALESAKPISRASTPVPTKAPSIKTPMVVKKVQTETPKAAVTPALPETPVQPVSTPKMEKQAEKRVIPGILNIAAATRAAAAAGKSNPSSTVTSAVEKPDDAAFPALPTPSSISSPAARAAPKTLRVVSTPKAETPTPFSAVPMAPPPLRHAFSGLQRPETPGSVDINSDSASIVSASVSASRTNSPPPGPSRIGSAAVRSTTKSQQRKARKEATKKEAVAIAAQAKQESEVEIAPISPGPAEKDKPVDKEEKEKPPVEEKVSTYRQAVNESMSLEEPLVPKSRRKDGNGSSTGEQPKPVADRPLPSPAAVLQVLVQQGLITDVEALSLLKTVTSTSHRSEQYTPVIPKDGVTEVKHMITEEDQQTLLSGKPVHKIVDGSRVLFTPNGNCVRNLSPAEEERYLELQASIAAMSDDPAAYVHSRHEQSTGFSVIKGRAVANGMPSYFAQGSAVPNADGQALPTVSDPLQKMTREEALANINQSILPRLNLGTANLNNLAAVSDPNNNGKGQAHNNQQTAPTMANATNALNSLAPLILNFASSGSPGSTAALAAELSGQPAGSSLAQLDPTDDFSGMANTMINPPLPSMAPSTAAGKALGSASSVPALANFPMLSLEDMEQVFALAKKEAEKMEKSLNQTSSTPPTAVIATKTPGGGRVRRRELLQRGVARVGLVASRACFGFDGGVLGVSCGFALRATVVAFVVLSAVLEKLAMLSLWMVIRAYSVGMWTLRAIVVLLDWVGATY</sequence>
<keyword evidence="4 11" id="KW-0863">Zinc-finger</keyword>
<dbReference type="GO" id="GO:0003723">
    <property type="term" value="F:RNA binding"/>
    <property type="evidence" value="ECO:0007669"/>
    <property type="project" value="UniProtKB-UniRule"/>
</dbReference>
<dbReference type="InterPro" id="IPR034261">
    <property type="entry name" value="CNOT4_RRM"/>
</dbReference>
<dbReference type="CDD" id="cd16618">
    <property type="entry name" value="mRING-HC-C4C4_CNOT4"/>
    <property type="match status" value="1"/>
</dbReference>
<feature type="region of interest" description="Disordered" evidence="13">
    <location>
        <begin position="81"/>
        <end position="105"/>
    </location>
</feature>
<keyword evidence="10" id="KW-0539">Nucleus</keyword>
<evidence type="ECO:0000256" key="14">
    <source>
        <dbReference type="SAM" id="Phobius"/>
    </source>
</evidence>
<evidence type="ECO:0000256" key="11">
    <source>
        <dbReference type="PROSITE-ProRule" id="PRU00175"/>
    </source>
</evidence>
<dbReference type="GO" id="GO:0061630">
    <property type="term" value="F:ubiquitin protein ligase activity"/>
    <property type="evidence" value="ECO:0007669"/>
    <property type="project" value="UniProtKB-ARBA"/>
</dbReference>
<feature type="domain" description="RRM" evidence="16">
    <location>
        <begin position="121"/>
        <end position="207"/>
    </location>
</feature>
<dbReference type="InterPro" id="IPR013083">
    <property type="entry name" value="Znf_RING/FYVE/PHD"/>
</dbReference>
<dbReference type="InterPro" id="IPR001841">
    <property type="entry name" value="Znf_RING"/>
</dbReference>
<feature type="region of interest" description="Disordered" evidence="13">
    <location>
        <begin position="566"/>
        <end position="591"/>
    </location>
</feature>
<keyword evidence="8" id="KW-0175">Coiled coil</keyword>
<dbReference type="GO" id="GO:0000956">
    <property type="term" value="P:nuclear-transcribed mRNA catabolic process"/>
    <property type="evidence" value="ECO:0007669"/>
    <property type="project" value="UniProtKB-ARBA"/>
</dbReference>
<dbReference type="InterPro" id="IPR035979">
    <property type="entry name" value="RBD_domain_sf"/>
</dbReference>
<feature type="region of interest" description="Disordered" evidence="13">
    <location>
        <begin position="522"/>
        <end position="541"/>
    </location>
</feature>
<feature type="compositionally biased region" description="Low complexity" evidence="13">
    <location>
        <begin position="901"/>
        <end position="918"/>
    </location>
</feature>
<comment type="subcellular location">
    <subcellularLocation>
        <location evidence="1">Nucleus</location>
    </subcellularLocation>
</comment>
<dbReference type="InterPro" id="IPR039515">
    <property type="entry name" value="NOT4_mRING-HC-C4C4"/>
</dbReference>
<feature type="region of interest" description="Disordered" evidence="13">
    <location>
        <begin position="408"/>
        <end position="494"/>
    </location>
</feature>
<dbReference type="EMBL" id="LJZO01000003">
    <property type="protein sequence ID" value="ROW03276.1"/>
    <property type="molecule type" value="Genomic_DNA"/>
</dbReference>
<evidence type="ECO:0000256" key="8">
    <source>
        <dbReference type="ARBA" id="ARBA00023054"/>
    </source>
</evidence>
<feature type="transmembrane region" description="Helical" evidence="14">
    <location>
        <begin position="1516"/>
        <end position="1538"/>
    </location>
</feature>
<proteinExistence type="predicted"/>
<dbReference type="Pfam" id="PF00076">
    <property type="entry name" value="RRM_1"/>
    <property type="match status" value="1"/>
</dbReference>
<dbReference type="FunFam" id="3.30.40.10:FF:000006">
    <property type="entry name" value="CCR4-NOT transcription complex subunit 4"/>
    <property type="match status" value="1"/>
</dbReference>
<name>A0A423WIU0_CYTCH</name>
<evidence type="ECO:0000256" key="12">
    <source>
        <dbReference type="PROSITE-ProRule" id="PRU00176"/>
    </source>
</evidence>
<evidence type="ECO:0000259" key="16">
    <source>
        <dbReference type="PROSITE" id="PS50102"/>
    </source>
</evidence>
<dbReference type="PROSITE" id="PS50102">
    <property type="entry name" value="RRM"/>
    <property type="match status" value="1"/>
</dbReference>
<feature type="compositionally biased region" description="Low complexity" evidence="13">
    <location>
        <begin position="960"/>
        <end position="978"/>
    </location>
</feature>
<dbReference type="SUPFAM" id="SSF57850">
    <property type="entry name" value="RING/U-box"/>
    <property type="match status" value="1"/>
</dbReference>
<dbReference type="SMART" id="SM00360">
    <property type="entry name" value="RRM"/>
    <property type="match status" value="1"/>
</dbReference>
<dbReference type="FunFam" id="3.30.70.330:FF:000257">
    <property type="entry name" value="CCR4-NOT core complex subunit Not4"/>
    <property type="match status" value="1"/>
</dbReference>
<keyword evidence="6 12" id="KW-0694">RNA-binding</keyword>
<evidence type="ECO:0000259" key="15">
    <source>
        <dbReference type="PROSITE" id="PS50089"/>
    </source>
</evidence>
<evidence type="ECO:0000256" key="10">
    <source>
        <dbReference type="ARBA" id="ARBA00023242"/>
    </source>
</evidence>
<evidence type="ECO:0000313" key="17">
    <source>
        <dbReference type="EMBL" id="ROW03276.1"/>
    </source>
</evidence>
<keyword evidence="14" id="KW-0472">Membrane</keyword>
<dbReference type="SMART" id="SM00361">
    <property type="entry name" value="RRM_1"/>
    <property type="match status" value="1"/>
</dbReference>
<keyword evidence="9" id="KW-0804">Transcription</keyword>
<dbReference type="Proteomes" id="UP000284375">
    <property type="component" value="Unassembled WGS sequence"/>
</dbReference>
<dbReference type="SUPFAM" id="SSF54928">
    <property type="entry name" value="RNA-binding domain, RBD"/>
    <property type="match status" value="1"/>
</dbReference>
<reference evidence="17 18" key="1">
    <citation type="submission" date="2015-09" db="EMBL/GenBank/DDBJ databases">
        <title>Host preference determinants of Valsa canker pathogens revealed by comparative genomics.</title>
        <authorList>
            <person name="Yin Z."/>
            <person name="Huang L."/>
        </authorList>
    </citation>
    <scope>NUCLEOTIDE SEQUENCE [LARGE SCALE GENOMIC DNA]</scope>
    <source>
        <strain evidence="17 18">YSFL</strain>
    </source>
</reference>
<keyword evidence="7" id="KW-0805">Transcription regulation</keyword>
<keyword evidence="14" id="KW-0812">Transmembrane</keyword>
<feature type="compositionally biased region" description="Acidic residues" evidence="13">
    <location>
        <begin position="439"/>
        <end position="456"/>
    </location>
</feature>
<dbReference type="GO" id="GO:0008270">
    <property type="term" value="F:zinc ion binding"/>
    <property type="evidence" value="ECO:0007669"/>
    <property type="project" value="UniProtKB-KW"/>
</dbReference>
<evidence type="ECO:0000256" key="9">
    <source>
        <dbReference type="ARBA" id="ARBA00023163"/>
    </source>
</evidence>
<feature type="region of interest" description="Disordered" evidence="13">
    <location>
        <begin position="249"/>
        <end position="385"/>
    </location>
</feature>
<organism evidence="17 18">
    <name type="scientific">Cytospora chrysosperma</name>
    <name type="common">Cytospora canker fungus</name>
    <name type="synonym">Sphaeria chrysosperma</name>
    <dbReference type="NCBI Taxonomy" id="252740"/>
    <lineage>
        <taxon>Eukaryota</taxon>
        <taxon>Fungi</taxon>
        <taxon>Dikarya</taxon>
        <taxon>Ascomycota</taxon>
        <taxon>Pezizomycotina</taxon>
        <taxon>Sordariomycetes</taxon>
        <taxon>Sordariomycetidae</taxon>
        <taxon>Diaporthales</taxon>
        <taxon>Cytosporaceae</taxon>
        <taxon>Cytospora</taxon>
    </lineage>
</organism>
<keyword evidence="2" id="KW-0678">Repressor</keyword>
<dbReference type="CDD" id="cd12438">
    <property type="entry name" value="RRM_CNOT4"/>
    <property type="match status" value="1"/>
</dbReference>
<dbReference type="Pfam" id="PF14570">
    <property type="entry name" value="zf-RING_4"/>
    <property type="match status" value="1"/>
</dbReference>
<feature type="compositionally biased region" description="Polar residues" evidence="13">
    <location>
        <begin position="566"/>
        <end position="581"/>
    </location>
</feature>
<dbReference type="PROSITE" id="PS50089">
    <property type="entry name" value="ZF_RING_2"/>
    <property type="match status" value="1"/>
</dbReference>
<feature type="domain" description="RING-type" evidence="15">
    <location>
        <begin position="15"/>
        <end position="58"/>
    </location>
</feature>
<evidence type="ECO:0000256" key="6">
    <source>
        <dbReference type="ARBA" id="ARBA00022884"/>
    </source>
</evidence>
<feature type="compositionally biased region" description="Polar residues" evidence="13">
    <location>
        <begin position="1060"/>
        <end position="1069"/>
    </location>
</feature>
<evidence type="ECO:0000256" key="4">
    <source>
        <dbReference type="ARBA" id="ARBA00022771"/>
    </source>
</evidence>
<dbReference type="InterPro" id="IPR012677">
    <property type="entry name" value="Nucleotide-bd_a/b_plait_sf"/>
</dbReference>
<protein>
    <recommendedName>
        <fullName evidence="19">RING-type domain-containing protein</fullName>
    </recommendedName>
</protein>
<gene>
    <name evidence="17" type="ORF">VSDG_01505</name>
</gene>
<evidence type="ECO:0000256" key="5">
    <source>
        <dbReference type="ARBA" id="ARBA00022833"/>
    </source>
</evidence>
<evidence type="ECO:0000256" key="7">
    <source>
        <dbReference type="ARBA" id="ARBA00023015"/>
    </source>
</evidence>
<feature type="transmembrane region" description="Helical" evidence="14">
    <location>
        <begin position="1481"/>
        <end position="1504"/>
    </location>
</feature>
<dbReference type="GO" id="GO:0005634">
    <property type="term" value="C:nucleus"/>
    <property type="evidence" value="ECO:0007669"/>
    <property type="project" value="UniProtKB-SubCell"/>
</dbReference>
<feature type="compositionally biased region" description="Basic and acidic residues" evidence="13">
    <location>
        <begin position="420"/>
        <end position="438"/>
    </location>
</feature>
<dbReference type="GO" id="GO:0051254">
    <property type="term" value="P:positive regulation of RNA metabolic process"/>
    <property type="evidence" value="ECO:0007669"/>
    <property type="project" value="UniProtKB-ARBA"/>
</dbReference>
<feature type="region of interest" description="Disordered" evidence="13">
    <location>
        <begin position="877"/>
        <end position="1101"/>
    </location>
</feature>
<evidence type="ECO:0008006" key="19">
    <source>
        <dbReference type="Google" id="ProtNLM"/>
    </source>
</evidence>
<dbReference type="GO" id="GO:0030015">
    <property type="term" value="C:CCR4-NOT core complex"/>
    <property type="evidence" value="ECO:0007669"/>
    <property type="project" value="UniProtKB-ARBA"/>
</dbReference>
<dbReference type="InterPro" id="IPR003954">
    <property type="entry name" value="RRM_euk-type"/>
</dbReference>
<dbReference type="InterPro" id="IPR039780">
    <property type="entry name" value="Mot2"/>
</dbReference>
<keyword evidence="3" id="KW-0479">Metal-binding</keyword>
<evidence type="ECO:0000256" key="13">
    <source>
        <dbReference type="SAM" id="MobiDB-lite"/>
    </source>
</evidence>
<dbReference type="GO" id="GO:0016567">
    <property type="term" value="P:protein ubiquitination"/>
    <property type="evidence" value="ECO:0007669"/>
    <property type="project" value="TreeGrafter"/>
</dbReference>
<dbReference type="InterPro" id="IPR000504">
    <property type="entry name" value="RRM_dom"/>
</dbReference>
<evidence type="ECO:0000256" key="1">
    <source>
        <dbReference type="ARBA" id="ARBA00004123"/>
    </source>
</evidence>
<evidence type="ECO:0000256" key="3">
    <source>
        <dbReference type="ARBA" id="ARBA00022723"/>
    </source>
</evidence>